<evidence type="ECO:0000313" key="2">
    <source>
        <dbReference type="Proteomes" id="UP001361239"/>
    </source>
</evidence>
<comment type="caution">
    <text evidence="1">The sequence shown here is derived from an EMBL/GenBank/DDBJ whole genome shotgun (WGS) entry which is preliminary data.</text>
</comment>
<reference evidence="1 2" key="1">
    <citation type="submission" date="2024-03" db="EMBL/GenBank/DDBJ databases">
        <authorList>
            <person name="Jo J.-H."/>
        </authorList>
    </citation>
    <scope>NUCLEOTIDE SEQUENCE [LARGE SCALE GENOMIC DNA]</scope>
    <source>
        <strain evidence="1 2">PS1R-30</strain>
    </source>
</reference>
<gene>
    <name evidence="1" type="ORF">WG901_15615</name>
</gene>
<organism evidence="1 2">
    <name type="scientific">Novosphingobium anseongense</name>
    <dbReference type="NCBI Taxonomy" id="3133436"/>
    <lineage>
        <taxon>Bacteria</taxon>
        <taxon>Pseudomonadati</taxon>
        <taxon>Pseudomonadota</taxon>
        <taxon>Alphaproteobacteria</taxon>
        <taxon>Sphingomonadales</taxon>
        <taxon>Sphingomonadaceae</taxon>
        <taxon>Novosphingobium</taxon>
    </lineage>
</organism>
<dbReference type="EMBL" id="JBBHJZ010000003">
    <property type="protein sequence ID" value="MEJ5978079.1"/>
    <property type="molecule type" value="Genomic_DNA"/>
</dbReference>
<dbReference type="Proteomes" id="UP001361239">
    <property type="component" value="Unassembled WGS sequence"/>
</dbReference>
<evidence type="ECO:0000313" key="1">
    <source>
        <dbReference type="EMBL" id="MEJ5978079.1"/>
    </source>
</evidence>
<dbReference type="RefSeq" id="WP_339588022.1">
    <property type="nucleotide sequence ID" value="NZ_JBBHJZ010000003.1"/>
</dbReference>
<protein>
    <submittedName>
        <fullName evidence="1">Uncharacterized protein</fullName>
    </submittedName>
</protein>
<accession>A0ABU8RZC1</accession>
<name>A0ABU8RZC1_9SPHN</name>
<sequence>MTINFAPEAVQAAASPEEAALVFKEAVARGMAKVMSDALAKALATRSFEGNPRLAGWQTFVQGFHADLAWAKPALESVRALTQIATYSPLDMAAVGDDASAQLLGIEVGVSIRATF</sequence>
<keyword evidence="2" id="KW-1185">Reference proteome</keyword>
<proteinExistence type="predicted"/>